<name>A0A818XR98_9BILA</name>
<reference evidence="3" key="1">
    <citation type="submission" date="2021-02" db="EMBL/GenBank/DDBJ databases">
        <authorList>
            <person name="Nowell W R."/>
        </authorList>
    </citation>
    <scope>NUCLEOTIDE SEQUENCE</scope>
</reference>
<organism evidence="3 4">
    <name type="scientific">Adineta steineri</name>
    <dbReference type="NCBI Taxonomy" id="433720"/>
    <lineage>
        <taxon>Eukaryota</taxon>
        <taxon>Metazoa</taxon>
        <taxon>Spiralia</taxon>
        <taxon>Gnathifera</taxon>
        <taxon>Rotifera</taxon>
        <taxon>Eurotatoria</taxon>
        <taxon>Bdelloidea</taxon>
        <taxon>Adinetida</taxon>
        <taxon>Adinetidae</taxon>
        <taxon>Adineta</taxon>
    </lineage>
</organism>
<dbReference type="AlphaFoldDB" id="A0A818XR98"/>
<dbReference type="Proteomes" id="UP000663881">
    <property type="component" value="Unassembled WGS sequence"/>
</dbReference>
<proteinExistence type="predicted"/>
<evidence type="ECO:0000256" key="1">
    <source>
        <dbReference type="SAM" id="Phobius"/>
    </source>
</evidence>
<keyword evidence="1" id="KW-0472">Membrane</keyword>
<dbReference type="EMBL" id="CAJOAY010000817">
    <property type="protein sequence ID" value="CAF3740448.1"/>
    <property type="molecule type" value="Genomic_DNA"/>
</dbReference>
<dbReference type="EMBL" id="CAJNON010000312">
    <property type="protein sequence ID" value="CAF1188842.1"/>
    <property type="molecule type" value="Genomic_DNA"/>
</dbReference>
<feature type="transmembrane region" description="Helical" evidence="1">
    <location>
        <begin position="12"/>
        <end position="33"/>
    </location>
</feature>
<comment type="caution">
    <text evidence="3">The sequence shown here is derived from an EMBL/GenBank/DDBJ whole genome shotgun (WGS) entry which is preliminary data.</text>
</comment>
<protein>
    <submittedName>
        <fullName evidence="3">Uncharacterized protein</fullName>
    </submittedName>
</protein>
<evidence type="ECO:0000313" key="3">
    <source>
        <dbReference type="EMBL" id="CAF3740448.1"/>
    </source>
</evidence>
<sequence>MPADTGPNLALILPLAVGIPVSLGIIGSIAYYFKVFKPKYKINVNTTTADDIPMVSPNNTTDTNTTVDALVV</sequence>
<keyword evidence="1" id="KW-1133">Transmembrane helix</keyword>
<evidence type="ECO:0000313" key="4">
    <source>
        <dbReference type="Proteomes" id="UP000663881"/>
    </source>
</evidence>
<accession>A0A818XR98</accession>
<keyword evidence="1" id="KW-0812">Transmembrane</keyword>
<dbReference type="Proteomes" id="UP000663891">
    <property type="component" value="Unassembled WGS sequence"/>
</dbReference>
<evidence type="ECO:0000313" key="2">
    <source>
        <dbReference type="EMBL" id="CAF1188842.1"/>
    </source>
</evidence>
<gene>
    <name evidence="3" type="ORF">OKA104_LOCUS15065</name>
    <name evidence="2" type="ORF">VCS650_LOCUS24931</name>
</gene>